<accession>A0ABN9EIS7</accession>
<proteinExistence type="predicted"/>
<evidence type="ECO:0000313" key="2">
    <source>
        <dbReference type="EMBL" id="CAI9584786.1"/>
    </source>
</evidence>
<comment type="caution">
    <text evidence="2">The sequence shown here is derived from an EMBL/GenBank/DDBJ whole genome shotgun (WGS) entry which is preliminary data.</text>
</comment>
<evidence type="ECO:0000313" key="3">
    <source>
        <dbReference type="Proteomes" id="UP001162483"/>
    </source>
</evidence>
<sequence>LLTLQTVGDFCTLWSSVCTDPTLSFYVAYQLVAELLLFSVASSLLYYY</sequence>
<keyword evidence="1" id="KW-0472">Membrane</keyword>
<reference evidence="2" key="1">
    <citation type="submission" date="2023-05" db="EMBL/GenBank/DDBJ databases">
        <authorList>
            <person name="Stuckert A."/>
        </authorList>
    </citation>
    <scope>NUCLEOTIDE SEQUENCE</scope>
</reference>
<keyword evidence="1" id="KW-1133">Transmembrane helix</keyword>
<dbReference type="Proteomes" id="UP001162483">
    <property type="component" value="Unassembled WGS sequence"/>
</dbReference>
<feature type="non-terminal residue" evidence="2">
    <location>
        <position position="1"/>
    </location>
</feature>
<protein>
    <submittedName>
        <fullName evidence="2">Uncharacterized protein</fullName>
    </submittedName>
</protein>
<feature type="transmembrane region" description="Helical" evidence="1">
    <location>
        <begin position="23"/>
        <end position="47"/>
    </location>
</feature>
<dbReference type="EMBL" id="CATNWA010015580">
    <property type="protein sequence ID" value="CAI9584786.1"/>
    <property type="molecule type" value="Genomic_DNA"/>
</dbReference>
<organism evidence="2 3">
    <name type="scientific">Staurois parvus</name>
    <dbReference type="NCBI Taxonomy" id="386267"/>
    <lineage>
        <taxon>Eukaryota</taxon>
        <taxon>Metazoa</taxon>
        <taxon>Chordata</taxon>
        <taxon>Craniata</taxon>
        <taxon>Vertebrata</taxon>
        <taxon>Euteleostomi</taxon>
        <taxon>Amphibia</taxon>
        <taxon>Batrachia</taxon>
        <taxon>Anura</taxon>
        <taxon>Neobatrachia</taxon>
        <taxon>Ranoidea</taxon>
        <taxon>Ranidae</taxon>
        <taxon>Staurois</taxon>
    </lineage>
</organism>
<keyword evidence="3" id="KW-1185">Reference proteome</keyword>
<keyword evidence="1" id="KW-0812">Transmembrane</keyword>
<evidence type="ECO:0000256" key="1">
    <source>
        <dbReference type="SAM" id="Phobius"/>
    </source>
</evidence>
<gene>
    <name evidence="2" type="ORF">SPARVUS_LOCUS10084652</name>
</gene>
<name>A0ABN9EIS7_9NEOB</name>